<dbReference type="InterPro" id="IPR015422">
    <property type="entry name" value="PyrdxlP-dep_Trfase_small"/>
</dbReference>
<keyword evidence="6" id="KW-0663">Pyridoxal phosphate</keyword>
<dbReference type="GO" id="GO:0004069">
    <property type="term" value="F:L-aspartate:2-oxoglutarate aminotransferase activity"/>
    <property type="evidence" value="ECO:0007669"/>
    <property type="project" value="TreeGrafter"/>
</dbReference>
<evidence type="ECO:0000256" key="1">
    <source>
        <dbReference type="ARBA" id="ARBA00001933"/>
    </source>
</evidence>
<sequence length="357" mass="40009">MFENVLRGPKDPMFDLKKQADNDNSKNKIDLGVGIYRNEEGSYHELNSVHEVTSVQTISGTGANHLAALFLSRCKTSPSQKVYIGTPTWGNYEPLCALVGLEVVKFPYYDHESASLNFPILLEQVLGASPGSLFILQPCCHNPSGMDLSQPQWKLLAGAMKKADVFPWFDIAYQGLGDSLIEDVYAVRHFAEMGFEMTVCQSFSKNFGLYGERCGALHVICKSDTTAANVYDQLRCLIRWEISSSPLYGSRLVTNIMDDPQLKEIWIAELSTMRDRLRSNRLKLHKALKDNTGSWDVIINTKGLFCCLPLSPRQCQELRDDHHIYLPDNGWINMSGLSSFNIDQVASAIVTVIQDTN</sequence>
<protein>
    <recommendedName>
        <fullName evidence="7">Aminotransferase class I/classII large domain-containing protein</fullName>
    </recommendedName>
</protein>
<dbReference type="InterPro" id="IPR015424">
    <property type="entry name" value="PyrdxlP-dep_Trfase"/>
</dbReference>
<dbReference type="GO" id="GO:0030170">
    <property type="term" value="F:pyridoxal phosphate binding"/>
    <property type="evidence" value="ECO:0007669"/>
    <property type="project" value="InterPro"/>
</dbReference>
<dbReference type="SUPFAM" id="SSF53383">
    <property type="entry name" value="PLP-dependent transferases"/>
    <property type="match status" value="1"/>
</dbReference>
<comment type="subunit">
    <text evidence="3">Homodimer.</text>
</comment>
<dbReference type="Gene3D" id="3.40.640.10">
    <property type="entry name" value="Type I PLP-dependent aspartate aminotransferase-like (Major domain)"/>
    <property type="match status" value="1"/>
</dbReference>
<dbReference type="Gene3D" id="3.90.1150.10">
    <property type="entry name" value="Aspartate Aminotransferase, domain 1"/>
    <property type="match status" value="2"/>
</dbReference>
<evidence type="ECO:0000313" key="9">
    <source>
        <dbReference type="Proteomes" id="UP001152592"/>
    </source>
</evidence>
<accession>A0A9W4NGS6</accession>
<dbReference type="PANTHER" id="PTHR11879:SF55">
    <property type="entry name" value="GLUTAMATE OXALOACETATE TRANSAMINASE 1, ISOFORM B"/>
    <property type="match status" value="1"/>
</dbReference>
<evidence type="ECO:0000256" key="4">
    <source>
        <dbReference type="ARBA" id="ARBA00022576"/>
    </source>
</evidence>
<dbReference type="InterPro" id="IPR004839">
    <property type="entry name" value="Aminotransferase_I/II_large"/>
</dbReference>
<keyword evidence="4" id="KW-0032">Aminotransferase</keyword>
<keyword evidence="5" id="KW-0808">Transferase</keyword>
<dbReference type="PRINTS" id="PR00799">
    <property type="entry name" value="TRANSAMINASE"/>
</dbReference>
<evidence type="ECO:0000256" key="6">
    <source>
        <dbReference type="ARBA" id="ARBA00022898"/>
    </source>
</evidence>
<dbReference type="CDD" id="cd00609">
    <property type="entry name" value="AAT_like"/>
    <property type="match status" value="1"/>
</dbReference>
<dbReference type="Proteomes" id="UP001152592">
    <property type="component" value="Unassembled WGS sequence"/>
</dbReference>
<dbReference type="AlphaFoldDB" id="A0A9W4NGS6"/>
<evidence type="ECO:0000313" key="8">
    <source>
        <dbReference type="EMBL" id="CAG8364960.1"/>
    </source>
</evidence>
<proteinExistence type="inferred from homology"/>
<comment type="caution">
    <text evidence="8">The sequence shown here is derived from an EMBL/GenBank/DDBJ whole genome shotgun (WGS) entry which is preliminary data.</text>
</comment>
<feature type="domain" description="Aminotransferase class I/classII large" evidence="7">
    <location>
        <begin position="50"/>
        <end position="349"/>
    </location>
</feature>
<gene>
    <name evidence="8" type="ORF">PSALAMII_LOCUS4019</name>
</gene>
<evidence type="ECO:0000256" key="3">
    <source>
        <dbReference type="ARBA" id="ARBA00011738"/>
    </source>
</evidence>
<evidence type="ECO:0000256" key="2">
    <source>
        <dbReference type="ARBA" id="ARBA00007441"/>
    </source>
</evidence>
<evidence type="ECO:0000256" key="5">
    <source>
        <dbReference type="ARBA" id="ARBA00022679"/>
    </source>
</evidence>
<dbReference type="EMBL" id="CAJVPD010000199">
    <property type="protein sequence ID" value="CAG8364960.1"/>
    <property type="molecule type" value="Genomic_DNA"/>
</dbReference>
<dbReference type="OrthoDB" id="416786at2759"/>
<organism evidence="8 9">
    <name type="scientific">Penicillium salamii</name>
    <dbReference type="NCBI Taxonomy" id="1612424"/>
    <lineage>
        <taxon>Eukaryota</taxon>
        <taxon>Fungi</taxon>
        <taxon>Dikarya</taxon>
        <taxon>Ascomycota</taxon>
        <taxon>Pezizomycotina</taxon>
        <taxon>Eurotiomycetes</taxon>
        <taxon>Eurotiomycetidae</taxon>
        <taxon>Eurotiales</taxon>
        <taxon>Aspergillaceae</taxon>
        <taxon>Penicillium</taxon>
    </lineage>
</organism>
<dbReference type="GO" id="GO:0005829">
    <property type="term" value="C:cytosol"/>
    <property type="evidence" value="ECO:0007669"/>
    <property type="project" value="TreeGrafter"/>
</dbReference>
<dbReference type="PANTHER" id="PTHR11879">
    <property type="entry name" value="ASPARTATE AMINOTRANSFERASE"/>
    <property type="match status" value="1"/>
</dbReference>
<dbReference type="GO" id="GO:0006532">
    <property type="term" value="P:aspartate biosynthetic process"/>
    <property type="evidence" value="ECO:0007669"/>
    <property type="project" value="TreeGrafter"/>
</dbReference>
<dbReference type="Pfam" id="PF00155">
    <property type="entry name" value="Aminotran_1_2"/>
    <property type="match status" value="1"/>
</dbReference>
<dbReference type="InterPro" id="IPR000796">
    <property type="entry name" value="Asp_trans"/>
</dbReference>
<comment type="similarity">
    <text evidence="2">Belongs to the class-I pyridoxal-phosphate-dependent aminotransferase family.</text>
</comment>
<name>A0A9W4NGS6_9EURO</name>
<dbReference type="InterPro" id="IPR015421">
    <property type="entry name" value="PyrdxlP-dep_Trfase_major"/>
</dbReference>
<reference evidence="8" key="1">
    <citation type="submission" date="2021-07" db="EMBL/GenBank/DDBJ databases">
        <authorList>
            <person name="Branca A.L. A."/>
        </authorList>
    </citation>
    <scope>NUCLEOTIDE SEQUENCE</scope>
</reference>
<comment type="cofactor">
    <cofactor evidence="1">
        <name>pyridoxal 5'-phosphate</name>
        <dbReference type="ChEBI" id="CHEBI:597326"/>
    </cofactor>
</comment>
<evidence type="ECO:0000259" key="7">
    <source>
        <dbReference type="Pfam" id="PF00155"/>
    </source>
</evidence>